<dbReference type="RefSeq" id="WP_109035182.1">
    <property type="nucleotide sequence ID" value="NZ_CP029210.1"/>
</dbReference>
<name>A0A2U8FPL2_9BURK</name>
<keyword evidence="3" id="KW-1185">Reference proteome</keyword>
<keyword evidence="1" id="KW-1133">Transmembrane helix</keyword>
<organism evidence="2 3">
    <name type="scientific">Aquabacterium olei</name>
    <dbReference type="NCBI Taxonomy" id="1296669"/>
    <lineage>
        <taxon>Bacteria</taxon>
        <taxon>Pseudomonadati</taxon>
        <taxon>Pseudomonadota</taxon>
        <taxon>Betaproteobacteria</taxon>
        <taxon>Burkholderiales</taxon>
        <taxon>Aquabacterium</taxon>
    </lineage>
</organism>
<gene>
    <name evidence="2" type="ORF">DEH84_04585</name>
</gene>
<keyword evidence="1" id="KW-0472">Membrane</keyword>
<evidence type="ECO:0000313" key="3">
    <source>
        <dbReference type="Proteomes" id="UP000244892"/>
    </source>
</evidence>
<sequence>MTATLSSVRMNAPALWQFGIWRPDALLRHSGKARVRLTDQAAGWLAEWHLARERLLTPWQAGRALFLLATLALLLSAGFWLMGVAVAPLACLQLAGIGMVLTMWVRHADDRDVIALRPGLLRVERHRAGRVDTVEFNPRWVRVEPDQHDESLVRLSGHGLSVVVGDFVQRQHRRQLADEFRWALRHLDGR</sequence>
<dbReference type="OrthoDB" id="9091577at2"/>
<dbReference type="KEGG" id="aon:DEH84_04585"/>
<dbReference type="Proteomes" id="UP000244892">
    <property type="component" value="Chromosome"/>
</dbReference>
<evidence type="ECO:0000256" key="1">
    <source>
        <dbReference type="SAM" id="Phobius"/>
    </source>
</evidence>
<feature type="transmembrane region" description="Helical" evidence="1">
    <location>
        <begin position="64"/>
        <end position="81"/>
    </location>
</feature>
<dbReference type="InterPro" id="IPR019253">
    <property type="entry name" value="DUF2244_TM"/>
</dbReference>
<dbReference type="EMBL" id="CP029210">
    <property type="protein sequence ID" value="AWI52778.1"/>
    <property type="molecule type" value="Genomic_DNA"/>
</dbReference>
<dbReference type="Pfam" id="PF10003">
    <property type="entry name" value="DUF2244"/>
    <property type="match status" value="1"/>
</dbReference>
<proteinExistence type="predicted"/>
<dbReference type="AlphaFoldDB" id="A0A2U8FPL2"/>
<keyword evidence="1" id="KW-0812">Transmembrane</keyword>
<evidence type="ECO:0000313" key="2">
    <source>
        <dbReference type="EMBL" id="AWI52778.1"/>
    </source>
</evidence>
<protein>
    <submittedName>
        <fullName evidence="2">DUF2244 domain-containing protein</fullName>
    </submittedName>
</protein>
<accession>A0A2U8FPL2</accession>
<reference evidence="2 3" key="1">
    <citation type="submission" date="2018-05" db="EMBL/GenBank/DDBJ databases">
        <title>complete genome sequence of Aquabacterium olei NBRC 110486.</title>
        <authorList>
            <person name="Tang B."/>
            <person name="Chang J."/>
            <person name="Zhang L."/>
            <person name="Yang H."/>
        </authorList>
    </citation>
    <scope>NUCLEOTIDE SEQUENCE [LARGE SCALE GENOMIC DNA]</scope>
    <source>
        <strain evidence="2 3">NBRC 110486</strain>
    </source>
</reference>